<dbReference type="PRINTS" id="PR00502">
    <property type="entry name" value="NUDIXFAMILY"/>
</dbReference>
<evidence type="ECO:0000313" key="3">
    <source>
        <dbReference type="EMBL" id="MCZ0858147.1"/>
    </source>
</evidence>
<evidence type="ECO:0000313" key="4">
    <source>
        <dbReference type="Proteomes" id="UP001072034"/>
    </source>
</evidence>
<accession>A0ABT4IA68</accession>
<sequence length="182" mass="19803">MRRPGDGWVRCGCGSLHWGLNGAAGLLVWRRTRDADAGVEVLMQLRAEWTHGGGTWGLPGGAVRDGERPAQAALRECEEETGLPAKALALGAEHTQVHPDWSYTTFTAQAPPDPAWDSPVPLDRESDDLRWVRLAPTDDARSWERPAPDADRVHGEAPLLAALDTVWAELAALLPEPPERSP</sequence>
<keyword evidence="1" id="KW-0378">Hydrolase</keyword>
<dbReference type="Pfam" id="PF00293">
    <property type="entry name" value="NUDIX"/>
    <property type="match status" value="1"/>
</dbReference>
<dbReference type="PANTHER" id="PTHR21340:SF0">
    <property type="entry name" value="BIS(5'-NUCLEOSYL)-TETRAPHOSPHATASE [ASYMMETRICAL]"/>
    <property type="match status" value="1"/>
</dbReference>
<dbReference type="Proteomes" id="UP001072034">
    <property type="component" value="Unassembled WGS sequence"/>
</dbReference>
<dbReference type="InterPro" id="IPR000086">
    <property type="entry name" value="NUDIX_hydrolase_dom"/>
</dbReference>
<dbReference type="EMBL" id="JAPTMY010000017">
    <property type="protein sequence ID" value="MCZ0858147.1"/>
    <property type="molecule type" value="Genomic_DNA"/>
</dbReference>
<dbReference type="InterPro" id="IPR051325">
    <property type="entry name" value="Nudix_hydrolase_domain"/>
</dbReference>
<evidence type="ECO:0000259" key="2">
    <source>
        <dbReference type="PROSITE" id="PS51462"/>
    </source>
</evidence>
<name>A0ABT4IA68_9ACTO</name>
<keyword evidence="4" id="KW-1185">Reference proteome</keyword>
<feature type="domain" description="Nudix hydrolase" evidence="2">
    <location>
        <begin position="19"/>
        <end position="155"/>
    </location>
</feature>
<protein>
    <submittedName>
        <fullName evidence="3">NUDIX domain-containing protein</fullName>
    </submittedName>
</protein>
<organism evidence="3 4">
    <name type="scientific">Actinomyces israelii</name>
    <dbReference type="NCBI Taxonomy" id="1659"/>
    <lineage>
        <taxon>Bacteria</taxon>
        <taxon>Bacillati</taxon>
        <taxon>Actinomycetota</taxon>
        <taxon>Actinomycetes</taxon>
        <taxon>Actinomycetales</taxon>
        <taxon>Actinomycetaceae</taxon>
        <taxon>Actinomyces</taxon>
    </lineage>
</organism>
<dbReference type="InterPro" id="IPR020476">
    <property type="entry name" value="Nudix_hydrolase"/>
</dbReference>
<proteinExistence type="predicted"/>
<dbReference type="Gene3D" id="3.90.79.10">
    <property type="entry name" value="Nucleoside Triphosphate Pyrophosphohydrolase"/>
    <property type="match status" value="1"/>
</dbReference>
<gene>
    <name evidence="3" type="ORF">OHJ16_08845</name>
</gene>
<reference evidence="3" key="1">
    <citation type="submission" date="2022-10" db="EMBL/GenBank/DDBJ databases">
        <title>Genome sequence of Actinomyces israelii ATCC 10048.</title>
        <authorList>
            <person name="Watt R.M."/>
            <person name="Tong W.M."/>
        </authorList>
    </citation>
    <scope>NUCLEOTIDE SEQUENCE</scope>
    <source>
        <strain evidence="3">ATCC 10048</strain>
    </source>
</reference>
<dbReference type="RefSeq" id="WP_268917594.1">
    <property type="nucleotide sequence ID" value="NZ_CAJPNG010000048.1"/>
</dbReference>
<dbReference type="PROSITE" id="PS51462">
    <property type="entry name" value="NUDIX"/>
    <property type="match status" value="1"/>
</dbReference>
<dbReference type="PANTHER" id="PTHR21340">
    <property type="entry name" value="DIADENOSINE 5,5-P1,P4-TETRAPHOSPHATE PYROPHOSPHOHYDROLASE MUTT"/>
    <property type="match status" value="1"/>
</dbReference>
<dbReference type="SUPFAM" id="SSF55811">
    <property type="entry name" value="Nudix"/>
    <property type="match status" value="1"/>
</dbReference>
<evidence type="ECO:0000256" key="1">
    <source>
        <dbReference type="ARBA" id="ARBA00022801"/>
    </source>
</evidence>
<dbReference type="InterPro" id="IPR015797">
    <property type="entry name" value="NUDIX_hydrolase-like_dom_sf"/>
</dbReference>
<comment type="caution">
    <text evidence="3">The sequence shown here is derived from an EMBL/GenBank/DDBJ whole genome shotgun (WGS) entry which is preliminary data.</text>
</comment>